<proteinExistence type="predicted"/>
<organism evidence="1 2">
    <name type="scientific">Zea mays</name>
    <name type="common">Maize</name>
    <dbReference type="NCBI Taxonomy" id="4577"/>
    <lineage>
        <taxon>Eukaryota</taxon>
        <taxon>Viridiplantae</taxon>
        <taxon>Streptophyta</taxon>
        <taxon>Embryophyta</taxon>
        <taxon>Tracheophyta</taxon>
        <taxon>Spermatophyta</taxon>
        <taxon>Magnoliopsida</taxon>
        <taxon>Liliopsida</taxon>
        <taxon>Poales</taxon>
        <taxon>Poaceae</taxon>
        <taxon>PACMAD clade</taxon>
        <taxon>Panicoideae</taxon>
        <taxon>Andropogonodae</taxon>
        <taxon>Andropogoneae</taxon>
        <taxon>Tripsacinae</taxon>
        <taxon>Zea</taxon>
    </lineage>
</organism>
<name>A0A804QFI9_MAIZE</name>
<dbReference type="Gramene" id="Zm00001eb326480_T001">
    <property type="protein sequence ID" value="Zm00001eb326480_P001"/>
    <property type="gene ID" value="Zm00001eb326480"/>
</dbReference>
<dbReference type="AlphaFoldDB" id="A0A804QFI9"/>
<dbReference type="InParanoid" id="A0A804QFI9"/>
<reference evidence="2" key="1">
    <citation type="submission" date="2015-12" db="EMBL/GenBank/DDBJ databases">
        <title>Update maize B73 reference genome by single molecule sequencing technologies.</title>
        <authorList>
            <consortium name="Maize Genome Sequencing Project"/>
            <person name="Ware D."/>
        </authorList>
    </citation>
    <scope>NUCLEOTIDE SEQUENCE [LARGE SCALE GENOMIC DNA]</scope>
    <source>
        <strain evidence="2">cv. B73</strain>
    </source>
</reference>
<reference evidence="1" key="2">
    <citation type="submission" date="2019-07" db="EMBL/GenBank/DDBJ databases">
        <authorList>
            <person name="Seetharam A."/>
            <person name="Woodhouse M."/>
            <person name="Cannon E."/>
        </authorList>
    </citation>
    <scope>NUCLEOTIDE SEQUENCE [LARGE SCALE GENOMIC DNA]</scope>
    <source>
        <strain evidence="1">cv. B73</strain>
    </source>
</reference>
<dbReference type="EnsemblPlants" id="Zm00001eb326480_T001">
    <property type="protein sequence ID" value="Zm00001eb326480_P001"/>
    <property type="gene ID" value="Zm00001eb326480"/>
</dbReference>
<evidence type="ECO:0000313" key="1">
    <source>
        <dbReference type="EnsemblPlants" id="Zm00001eb326480_P001"/>
    </source>
</evidence>
<sequence length="113" mass="12483">MSPSSSSMLPQASNYLSFAGGGLRRSQDLGDEQHWGSSHRLRCCSAKMACSAPQELVGSFCMSTLQTVTSCIVAEASRSEHIKIYRQFIPCELFISSAHFSLWICEYECCGCR</sequence>
<dbReference type="Proteomes" id="UP000007305">
    <property type="component" value="Chromosome 7"/>
</dbReference>
<evidence type="ECO:0000313" key="2">
    <source>
        <dbReference type="Proteomes" id="UP000007305"/>
    </source>
</evidence>
<protein>
    <submittedName>
        <fullName evidence="1">Uncharacterized protein</fullName>
    </submittedName>
</protein>
<keyword evidence="2" id="KW-1185">Reference proteome</keyword>
<accession>A0A804QFI9</accession>
<reference evidence="1" key="3">
    <citation type="submission" date="2021-05" db="UniProtKB">
        <authorList>
            <consortium name="EnsemblPlants"/>
        </authorList>
    </citation>
    <scope>IDENTIFICATION</scope>
    <source>
        <strain evidence="1">cv. B73</strain>
    </source>
</reference>